<feature type="transmembrane region" description="Helical" evidence="7">
    <location>
        <begin position="7"/>
        <end position="22"/>
    </location>
</feature>
<dbReference type="Gene3D" id="3.30.70.1450">
    <property type="entry name" value="Regulator of K+ conductance, C-terminal domain"/>
    <property type="match status" value="2"/>
</dbReference>
<feature type="transmembrane region" description="Helical" evidence="7">
    <location>
        <begin position="470"/>
        <end position="487"/>
    </location>
</feature>
<evidence type="ECO:0000256" key="5">
    <source>
        <dbReference type="ARBA" id="ARBA00022989"/>
    </source>
</evidence>
<keyword evidence="6 7" id="KW-0472">Membrane</keyword>
<keyword evidence="2" id="KW-0813">Transport</keyword>
<evidence type="ECO:0000256" key="7">
    <source>
        <dbReference type="SAM" id="Phobius"/>
    </source>
</evidence>
<dbReference type="GO" id="GO:0008324">
    <property type="term" value="F:monoatomic cation transmembrane transporter activity"/>
    <property type="evidence" value="ECO:0007669"/>
    <property type="project" value="InterPro"/>
</dbReference>
<dbReference type="PANTHER" id="PTHR43652:SF2">
    <property type="entry name" value="BASIC AMINO ACID ANTIPORTER YFCC-RELATED"/>
    <property type="match status" value="1"/>
</dbReference>
<accession>A0A3B1AEP2</accession>
<sequence>MELTVEMIWVLSILAFTIYLFVSEVVRVDVAAIIVMVFLGLTTVIPGVPDLIDSSKLFNGFGSNAVISIIAVIIIGAGLDKTGVMSVVAAFILRVGGTTEKTIIPIISGTVGFISSFMQNVGAAALFLPVVSRISARSGIPLSRLLMPMGFCAICGGTMTMIGSSPLILLNDLIITSNETLLAQGLPKMDIFSMFSVAPIGAAMILTGILYFVIAGRYVLPAGKSKVLTSSESTVDYLKRIYGVDYALNELHITADSLLLGKTLDEIEVGNRLRIVAIKSGDRFKLAPSGLAHDVEIKDGDIIGVIASNWALKRFSKKYKTELKKNIEVFLPVLTHSTSGIAEIVVAPGSSVVGKSCRDIAMRKVYGLTVMAIHRQNRTISEGINLEKDKDDEEIETEQVEVRDIPLVGGDTLICHVNWNQLAKLEKESNFIVVTTEYPHEETRPNKVIHALVFLALALVLVMLDVRLSVALFAGALGMILTGVLSIDEAYEAVSWKTVFLLASLIPLGVAVETSGTAQWIAVQTLALVGNDVSPFMLQIIIAILATFFTLVMSNVGATVLLVPLAVNIAIQAQVAGIAGADPAMFALTVALATSNSFLIPTHQVNALIMGPAGYSVKDFLKAGGIMTLLFLFVMLGMLKLFY</sequence>
<dbReference type="InterPro" id="IPR036721">
    <property type="entry name" value="RCK_C_sf"/>
</dbReference>
<feature type="transmembrane region" description="Helical" evidence="7">
    <location>
        <begin position="149"/>
        <end position="171"/>
    </location>
</feature>
<feature type="domain" description="RCK C-terminal" evidence="8">
    <location>
        <begin position="235"/>
        <end position="321"/>
    </location>
</feature>
<gene>
    <name evidence="9" type="ORF">MNBD_GAMMA22-2504</name>
</gene>
<dbReference type="GO" id="GO:0005886">
    <property type="term" value="C:plasma membrane"/>
    <property type="evidence" value="ECO:0007669"/>
    <property type="project" value="TreeGrafter"/>
</dbReference>
<keyword evidence="4" id="KW-0677">Repeat</keyword>
<feature type="transmembrane region" description="Helical" evidence="7">
    <location>
        <begin position="620"/>
        <end position="642"/>
    </location>
</feature>
<dbReference type="PANTHER" id="PTHR43652">
    <property type="entry name" value="BASIC AMINO ACID ANTIPORTER YFCC-RELATED"/>
    <property type="match status" value="1"/>
</dbReference>
<feature type="transmembrane region" description="Helical" evidence="7">
    <location>
        <begin position="103"/>
        <end position="128"/>
    </location>
</feature>
<dbReference type="PROSITE" id="PS51202">
    <property type="entry name" value="RCK_C"/>
    <property type="match status" value="1"/>
</dbReference>
<organism evidence="9">
    <name type="scientific">hydrothermal vent metagenome</name>
    <dbReference type="NCBI Taxonomy" id="652676"/>
    <lineage>
        <taxon>unclassified sequences</taxon>
        <taxon>metagenomes</taxon>
        <taxon>ecological metagenomes</taxon>
    </lineage>
</organism>
<evidence type="ECO:0000259" key="8">
    <source>
        <dbReference type="PROSITE" id="PS51202"/>
    </source>
</evidence>
<dbReference type="InterPro" id="IPR006037">
    <property type="entry name" value="RCK_C"/>
</dbReference>
<proteinExistence type="predicted"/>
<protein>
    <submittedName>
        <fullName evidence="9">Transporter, sodium/sulfate symporter family</fullName>
    </submittedName>
</protein>
<feature type="transmembrane region" description="Helical" evidence="7">
    <location>
        <begin position="28"/>
        <end position="45"/>
    </location>
</feature>
<reference evidence="9" key="1">
    <citation type="submission" date="2018-06" db="EMBL/GenBank/DDBJ databases">
        <authorList>
            <person name="Zhirakovskaya E."/>
        </authorList>
    </citation>
    <scope>NUCLEOTIDE SEQUENCE</scope>
</reference>
<evidence type="ECO:0000256" key="4">
    <source>
        <dbReference type="ARBA" id="ARBA00022737"/>
    </source>
</evidence>
<evidence type="ECO:0000256" key="1">
    <source>
        <dbReference type="ARBA" id="ARBA00004141"/>
    </source>
</evidence>
<feature type="transmembrane region" description="Helical" evidence="7">
    <location>
        <begin position="448"/>
        <end position="464"/>
    </location>
</feature>
<feature type="transmembrane region" description="Helical" evidence="7">
    <location>
        <begin position="536"/>
        <end position="563"/>
    </location>
</feature>
<dbReference type="AlphaFoldDB" id="A0A3B1AEP2"/>
<evidence type="ECO:0000256" key="6">
    <source>
        <dbReference type="ARBA" id="ARBA00023136"/>
    </source>
</evidence>
<name>A0A3B1AEP2_9ZZZZ</name>
<dbReference type="SUPFAM" id="SSF116726">
    <property type="entry name" value="TrkA C-terminal domain-like"/>
    <property type="match status" value="2"/>
</dbReference>
<dbReference type="Pfam" id="PF03600">
    <property type="entry name" value="CitMHS"/>
    <property type="match status" value="1"/>
</dbReference>
<feature type="transmembrane region" description="Helical" evidence="7">
    <location>
        <begin position="191"/>
        <end position="214"/>
    </location>
</feature>
<evidence type="ECO:0000313" key="9">
    <source>
        <dbReference type="EMBL" id="VAW98432.1"/>
    </source>
</evidence>
<feature type="transmembrane region" description="Helical" evidence="7">
    <location>
        <begin position="57"/>
        <end position="79"/>
    </location>
</feature>
<dbReference type="EMBL" id="UOFS01000037">
    <property type="protein sequence ID" value="VAW98432.1"/>
    <property type="molecule type" value="Genomic_DNA"/>
</dbReference>
<evidence type="ECO:0000256" key="2">
    <source>
        <dbReference type="ARBA" id="ARBA00022448"/>
    </source>
</evidence>
<feature type="transmembrane region" description="Helical" evidence="7">
    <location>
        <begin position="499"/>
        <end position="521"/>
    </location>
</feature>
<feature type="transmembrane region" description="Helical" evidence="7">
    <location>
        <begin position="575"/>
        <end position="600"/>
    </location>
</feature>
<dbReference type="InterPro" id="IPR004680">
    <property type="entry name" value="Cit_transptr-like_dom"/>
</dbReference>
<dbReference type="InterPro" id="IPR051679">
    <property type="entry name" value="DASS-Related_Transporters"/>
</dbReference>
<dbReference type="GO" id="GO:0006813">
    <property type="term" value="P:potassium ion transport"/>
    <property type="evidence" value="ECO:0007669"/>
    <property type="project" value="InterPro"/>
</dbReference>
<keyword evidence="5 7" id="KW-1133">Transmembrane helix</keyword>
<keyword evidence="3 7" id="KW-0812">Transmembrane</keyword>
<comment type="subcellular location">
    <subcellularLocation>
        <location evidence="1">Membrane</location>
        <topology evidence="1">Multi-pass membrane protein</topology>
    </subcellularLocation>
</comment>
<evidence type="ECO:0000256" key="3">
    <source>
        <dbReference type="ARBA" id="ARBA00022692"/>
    </source>
</evidence>